<dbReference type="HOGENOM" id="CLU_125101_2_1_1"/>
<dbReference type="GO" id="GO:0000221">
    <property type="term" value="C:vacuolar proton-transporting V-type ATPase, V1 domain"/>
    <property type="evidence" value="ECO:0007669"/>
    <property type="project" value="EnsemblFungi"/>
</dbReference>
<dbReference type="GO" id="GO:0016887">
    <property type="term" value="F:ATP hydrolysis activity"/>
    <property type="evidence" value="ECO:0007669"/>
    <property type="project" value="TreeGrafter"/>
</dbReference>
<evidence type="ECO:0000256" key="4">
    <source>
        <dbReference type="ARBA" id="ARBA00023065"/>
    </source>
</evidence>
<evidence type="ECO:0000256" key="5">
    <source>
        <dbReference type="RuleBase" id="RU364019"/>
    </source>
</evidence>
<dbReference type="Proteomes" id="UP000000689">
    <property type="component" value="Chromosome 3"/>
</dbReference>
<keyword evidence="4 5" id="KW-0406">Ion transport</keyword>
<dbReference type="Pfam" id="PF03179">
    <property type="entry name" value="V-ATPase_G"/>
    <property type="match status" value="1"/>
</dbReference>
<dbReference type="STRING" id="1071378.G0W7W2"/>
<name>G0W7W2_NAUDC</name>
<comment type="subunit">
    <text evidence="5">V-ATPase is a heteromultimeric enzyme made up of two complexes: the ATP-hydrolytic V1 complex and the proton translocation V0 complex.</text>
</comment>
<accession>G0W7W2</accession>
<dbReference type="KEGG" id="ndi:NDAI_0C02130"/>
<dbReference type="eggNOG" id="KOG1772">
    <property type="taxonomic scope" value="Eukaryota"/>
</dbReference>
<dbReference type="AlphaFoldDB" id="G0W7W2"/>
<organism evidence="6 7">
    <name type="scientific">Naumovozyma dairenensis (strain ATCC 10597 / BCRC 20456 / CBS 421 / NBRC 0211 / NRRL Y-12639)</name>
    <name type="common">Saccharomyces dairenensis</name>
    <dbReference type="NCBI Taxonomy" id="1071378"/>
    <lineage>
        <taxon>Eukaryota</taxon>
        <taxon>Fungi</taxon>
        <taxon>Dikarya</taxon>
        <taxon>Ascomycota</taxon>
        <taxon>Saccharomycotina</taxon>
        <taxon>Saccharomycetes</taxon>
        <taxon>Saccharomycetales</taxon>
        <taxon>Saccharomycetaceae</taxon>
        <taxon>Naumovozyma</taxon>
    </lineage>
</organism>
<dbReference type="OMA" id="ARKYRQD"/>
<keyword evidence="2 5" id="KW-0813">Transport</keyword>
<evidence type="ECO:0000313" key="6">
    <source>
        <dbReference type="EMBL" id="CCD23873.1"/>
    </source>
</evidence>
<comment type="similarity">
    <text evidence="1 5">Belongs to the V-ATPase G subunit family.</text>
</comment>
<comment type="function">
    <text evidence="5">Subunit of the V1 complex of vacuolar(H+)-ATPase (V-ATPase), a multisubunit enzyme composed of a peripheral complex (V1) that hydrolyzes ATP and a membrane integral complex (V0) that translocates protons. V-ATPase is responsible for acidifying and maintaining the pH of intracellular compartments and in some cell types, is targeted to the plasma membrane, where it is responsible for acidifying the extracellular environment.</text>
</comment>
<reference evidence="6 7" key="1">
    <citation type="journal article" date="2011" name="Proc. Natl. Acad. Sci. U.S.A.">
        <title>Evolutionary erosion of yeast sex chromosomes by mating-type switching accidents.</title>
        <authorList>
            <person name="Gordon J.L."/>
            <person name="Armisen D."/>
            <person name="Proux-Wera E."/>
            <person name="Oheigeartaigh S.S."/>
            <person name="Byrne K.P."/>
            <person name="Wolfe K.H."/>
        </authorList>
    </citation>
    <scope>NUCLEOTIDE SEQUENCE [LARGE SCALE GENOMIC DNA]</scope>
    <source>
        <strain evidence="7">ATCC 10597 / BCRC 20456 / CBS 421 / NBRC 0211 / NRRL Y-12639</strain>
    </source>
</reference>
<evidence type="ECO:0000313" key="7">
    <source>
        <dbReference type="Proteomes" id="UP000000689"/>
    </source>
</evidence>
<dbReference type="EMBL" id="HE580269">
    <property type="protein sequence ID" value="CCD23873.1"/>
    <property type="molecule type" value="Genomic_DNA"/>
</dbReference>
<protein>
    <recommendedName>
        <fullName evidence="5">V-type proton ATPase subunit G</fullName>
    </recommendedName>
</protein>
<dbReference type="OrthoDB" id="250802at2759"/>
<evidence type="ECO:0000256" key="2">
    <source>
        <dbReference type="ARBA" id="ARBA00022448"/>
    </source>
</evidence>
<dbReference type="Gene3D" id="1.20.5.730">
    <property type="entry name" value="Single helix bin"/>
    <property type="match status" value="1"/>
</dbReference>
<dbReference type="InterPro" id="IPR005124">
    <property type="entry name" value="V-ATPase_G"/>
</dbReference>
<proteinExistence type="inferred from homology"/>
<evidence type="ECO:0000256" key="3">
    <source>
        <dbReference type="ARBA" id="ARBA00022781"/>
    </source>
</evidence>
<gene>
    <name evidence="6" type="primary">NDAI0C02130</name>
    <name evidence="6" type="ordered locus">NDAI_0C02130</name>
</gene>
<dbReference type="RefSeq" id="XP_003669116.1">
    <property type="nucleotide sequence ID" value="XM_003669068.1"/>
</dbReference>
<evidence type="ECO:0000256" key="1">
    <source>
        <dbReference type="ARBA" id="ARBA00010066"/>
    </source>
</evidence>
<dbReference type="GeneID" id="11496627"/>
<dbReference type="PANTHER" id="PTHR12713">
    <property type="entry name" value="VACUOLAR ATP SYNTHASE SUBUNIT G"/>
    <property type="match status" value="1"/>
</dbReference>
<keyword evidence="7" id="KW-1185">Reference proteome</keyword>
<dbReference type="Gene3D" id="1.20.5.620">
    <property type="entry name" value="F1F0 ATP synthase subunit B, membrane domain"/>
    <property type="match status" value="1"/>
</dbReference>
<dbReference type="PANTHER" id="PTHR12713:SF11">
    <property type="entry name" value="V-TYPE PROTON ATPASE SUBUNIT G"/>
    <property type="match status" value="1"/>
</dbReference>
<keyword evidence="3 5" id="KW-0375">Hydrogen ion transport</keyword>
<dbReference type="NCBIfam" id="TIGR01147">
    <property type="entry name" value="V_ATP_synt_G"/>
    <property type="match status" value="1"/>
</dbReference>
<sequence>MSQSTNGIATLLQAEREAHDIVSKARKYRQDKLKQAKADAATEINNYKLQKDNELKQFESQNEGGVDSLEKEASSKVQTELDEIKEIAFQKKQDVINLLIEAVTKPSAEVHVNAAIA</sequence>
<dbReference type="FunFam" id="1.20.5.620:FF:000004">
    <property type="entry name" value="V-type proton ATPase subunit G"/>
    <property type="match status" value="1"/>
</dbReference>
<dbReference type="GO" id="GO:0046961">
    <property type="term" value="F:proton-transporting ATPase activity, rotational mechanism"/>
    <property type="evidence" value="ECO:0007669"/>
    <property type="project" value="InterPro"/>
</dbReference>